<organism evidence="2 3">
    <name type="scientific">Okeania hirsuta</name>
    <dbReference type="NCBI Taxonomy" id="1458930"/>
    <lineage>
        <taxon>Bacteria</taxon>
        <taxon>Bacillati</taxon>
        <taxon>Cyanobacteriota</taxon>
        <taxon>Cyanophyceae</taxon>
        <taxon>Oscillatoriophycideae</taxon>
        <taxon>Oscillatoriales</taxon>
        <taxon>Microcoleaceae</taxon>
        <taxon>Okeania</taxon>
    </lineage>
</organism>
<keyword evidence="1" id="KW-0812">Transmembrane</keyword>
<dbReference type="Proteomes" id="UP000269154">
    <property type="component" value="Unassembled WGS sequence"/>
</dbReference>
<feature type="transmembrane region" description="Helical" evidence="1">
    <location>
        <begin position="49"/>
        <end position="65"/>
    </location>
</feature>
<feature type="transmembrane region" description="Helical" evidence="1">
    <location>
        <begin position="23"/>
        <end position="43"/>
    </location>
</feature>
<feature type="transmembrane region" description="Helical" evidence="1">
    <location>
        <begin position="229"/>
        <end position="248"/>
    </location>
</feature>
<feature type="transmembrane region" description="Helical" evidence="1">
    <location>
        <begin position="254"/>
        <end position="274"/>
    </location>
</feature>
<evidence type="ECO:0000313" key="2">
    <source>
        <dbReference type="EMBL" id="RQH34473.1"/>
    </source>
</evidence>
<keyword evidence="3" id="KW-1185">Reference proteome</keyword>
<dbReference type="PANTHER" id="PTHR38457:SF1">
    <property type="entry name" value="REGULATOR ABRB-RELATED"/>
    <property type="match status" value="1"/>
</dbReference>
<feature type="transmembrane region" description="Helical" evidence="1">
    <location>
        <begin position="343"/>
        <end position="367"/>
    </location>
</feature>
<comment type="caution">
    <text evidence="2">The sequence shown here is derived from an EMBL/GenBank/DDBJ whole genome shotgun (WGS) entry which is preliminary data.</text>
</comment>
<keyword evidence="1" id="KW-1133">Transmembrane helix</keyword>
<feature type="transmembrane region" description="Helical" evidence="1">
    <location>
        <begin position="72"/>
        <end position="92"/>
    </location>
</feature>
<dbReference type="PIRSF" id="PIRSF038991">
    <property type="entry name" value="Protein_AbrB"/>
    <property type="match status" value="1"/>
</dbReference>
<proteinExistence type="predicted"/>
<protein>
    <submittedName>
        <fullName evidence="2">AbrB family transcriptional regulator</fullName>
    </submittedName>
</protein>
<evidence type="ECO:0000313" key="3">
    <source>
        <dbReference type="Proteomes" id="UP000269154"/>
    </source>
</evidence>
<dbReference type="AlphaFoldDB" id="A0A3N6P770"/>
<evidence type="ECO:0000256" key="1">
    <source>
        <dbReference type="SAM" id="Phobius"/>
    </source>
</evidence>
<keyword evidence="1" id="KW-0472">Membrane</keyword>
<feature type="transmembrane region" description="Helical" evidence="1">
    <location>
        <begin position="203"/>
        <end position="222"/>
    </location>
</feature>
<dbReference type="PANTHER" id="PTHR38457">
    <property type="entry name" value="REGULATOR ABRB-RELATED"/>
    <property type="match status" value="1"/>
</dbReference>
<feature type="transmembrane region" description="Helical" evidence="1">
    <location>
        <begin position="167"/>
        <end position="188"/>
    </location>
</feature>
<accession>A0A3N6P770</accession>
<feature type="transmembrane region" description="Helical" evidence="1">
    <location>
        <begin position="104"/>
        <end position="124"/>
    </location>
</feature>
<dbReference type="InterPro" id="IPR007820">
    <property type="entry name" value="AbrB_fam"/>
</dbReference>
<name>A0A3N6P770_9CYAN</name>
<dbReference type="GO" id="GO:0016020">
    <property type="term" value="C:membrane"/>
    <property type="evidence" value="ECO:0007669"/>
    <property type="project" value="InterPro"/>
</dbReference>
<reference evidence="2 3" key="1">
    <citation type="journal article" date="2018" name="ACS Chem. Biol.">
        <title>Ketoreductase domain dysfunction expands chemodiversity: malyngamide biosynthesis in the cyanobacterium Okeania hirsuta.</title>
        <authorList>
            <person name="Moss N.A."/>
            <person name="Leao T."/>
            <person name="Rankin M."/>
            <person name="McCullough T.M."/>
            <person name="Qu P."/>
            <person name="Korobeynikov A."/>
            <person name="Smith J.L."/>
            <person name="Gerwick L."/>
            <person name="Gerwick W.H."/>
        </authorList>
    </citation>
    <scope>NUCLEOTIDE SEQUENCE [LARGE SCALE GENOMIC DNA]</scope>
    <source>
        <strain evidence="2 3">PAB10Feb10-1</strain>
    </source>
</reference>
<sequence length="384" mass="40968">MSAKFFNISLSVLNYQEIISKLLTIKSTILPITLAILVGFIFYWLNFPVGWLLGPMIAGIIYAIAKGTPQPLPRVIIMLGKAIIGIATAFRFSPETISLVSTYAIPVVGCIFITAALSMLKGYLLSLWSGVSRSTGFLASIPGTASAIVAMSEELGADPIAVAILQYLRLLLVVFIMPTATIFMFPAIDQTQITTLLASGKTSIPMFGNLLIIAGCCGLGIWGGNLLRLPSSAFLGSFAVGLTTLWGAPYQLQVPQWLFAVGLLLVGISIGVQFDWENARKLWKAILIDIALVIGLIIGFFGVGYGFYNLTEVDLITSVLSFTPGGLEAMIATVNELGGDAGLVLAIQLSRMLTIILVGPGLTTLILKRMKISSAATRKSKVKS</sequence>
<dbReference type="Pfam" id="PF05145">
    <property type="entry name" value="AbrB"/>
    <property type="match status" value="1"/>
</dbReference>
<dbReference type="EMBL" id="RCBY01000135">
    <property type="protein sequence ID" value="RQH34473.1"/>
    <property type="molecule type" value="Genomic_DNA"/>
</dbReference>
<dbReference type="NCBIfam" id="TIGR03082">
    <property type="entry name" value="Gneg_AbrB_dup"/>
    <property type="match status" value="2"/>
</dbReference>
<gene>
    <name evidence="2" type="ORF">D5R40_20855</name>
</gene>
<feature type="transmembrane region" description="Helical" evidence="1">
    <location>
        <begin position="286"/>
        <end position="308"/>
    </location>
</feature>
<dbReference type="OrthoDB" id="528158at2"/>
<dbReference type="GO" id="GO:0010468">
    <property type="term" value="P:regulation of gene expression"/>
    <property type="evidence" value="ECO:0007669"/>
    <property type="project" value="InterPro"/>
</dbReference>
<dbReference type="InterPro" id="IPR017516">
    <property type="entry name" value="AbrB_dup"/>
</dbReference>